<keyword evidence="1" id="KW-0472">Membrane</keyword>
<feature type="transmembrane region" description="Helical" evidence="1">
    <location>
        <begin position="100"/>
        <end position="130"/>
    </location>
</feature>
<evidence type="ECO:0000259" key="2">
    <source>
        <dbReference type="Pfam" id="PF04235"/>
    </source>
</evidence>
<name>A0AA48HJ82_9ALTE</name>
<protein>
    <recommendedName>
        <fullName evidence="2">DUF418 domain-containing protein</fullName>
    </recommendedName>
</protein>
<keyword evidence="1" id="KW-0812">Transmembrane</keyword>
<dbReference type="Pfam" id="PF04235">
    <property type="entry name" value="DUF418"/>
    <property type="match status" value="1"/>
</dbReference>
<keyword evidence="1" id="KW-1133">Transmembrane helix</keyword>
<reference evidence="3" key="1">
    <citation type="submission" date="2023-01" db="EMBL/GenBank/DDBJ databases">
        <title>Complete genome sequence of Planctobacterium marinum strain Dej080120_11.</title>
        <authorList>
            <person name="Ueki S."/>
            <person name="Maruyama F."/>
        </authorList>
    </citation>
    <scope>NUCLEOTIDE SEQUENCE</scope>
    <source>
        <strain evidence="3">Dej080120_11</strain>
    </source>
</reference>
<dbReference type="InterPro" id="IPR052529">
    <property type="entry name" value="Bact_Transport_Assoc"/>
</dbReference>
<dbReference type="PANTHER" id="PTHR30590:SF2">
    <property type="entry name" value="INNER MEMBRANE PROTEIN"/>
    <property type="match status" value="1"/>
</dbReference>
<dbReference type="PANTHER" id="PTHR30590">
    <property type="entry name" value="INNER MEMBRANE PROTEIN"/>
    <property type="match status" value="1"/>
</dbReference>
<sequence>MNNNVERLQAMDVLRGFALLGILLVNIQSFSMPGAAYLNPTAFGDLSGLNLWVWISTHVLADQKFMSLFSLLFGAGIILFCDSAQKKGLSAAKLHYKRNAWLLLFGLLHAYLFWYGDILFAYSLCAFFIYLLRNKSVFTLIVVTLLFAAISSGYSLLFGSSLEHFPADAQSGLMEAWAPNAAALANELSAYKGSFLSAFEFRAEEAIFMQSYVFLTYFFWRASAMMLLGMALYKSGFFHLQWQNKSYLWLAIFGLAIGLPIVSFGVHSNFEQQFSLQYSMFLGNQFNYWGSILMGLSYAAIVVLLVKKGLFKALQLRLAAIGKTAFSNYILHTVVFTTVFYGYGLGLFGDIERWLQLSLVLAMWALQLWLAPVWLRHYRFGPLEWLWRTLTYGKAQPFKH</sequence>
<dbReference type="AlphaFoldDB" id="A0AA48HJ82"/>
<organism evidence="3 4">
    <name type="scientific">Planctobacterium marinum</name>
    <dbReference type="NCBI Taxonomy" id="1631968"/>
    <lineage>
        <taxon>Bacteria</taxon>
        <taxon>Pseudomonadati</taxon>
        <taxon>Pseudomonadota</taxon>
        <taxon>Gammaproteobacteria</taxon>
        <taxon>Alteromonadales</taxon>
        <taxon>Alteromonadaceae</taxon>
        <taxon>Planctobacterium</taxon>
    </lineage>
</organism>
<proteinExistence type="predicted"/>
<evidence type="ECO:0000256" key="1">
    <source>
        <dbReference type="SAM" id="Phobius"/>
    </source>
</evidence>
<evidence type="ECO:0000313" key="3">
    <source>
        <dbReference type="EMBL" id="BDX07431.1"/>
    </source>
</evidence>
<feature type="transmembrane region" description="Helical" evidence="1">
    <location>
        <begin position="326"/>
        <end position="348"/>
    </location>
</feature>
<dbReference type="Proteomes" id="UP001333710">
    <property type="component" value="Chromosome"/>
</dbReference>
<dbReference type="InterPro" id="IPR007349">
    <property type="entry name" value="DUF418"/>
</dbReference>
<feature type="transmembrane region" description="Helical" evidence="1">
    <location>
        <begin position="137"/>
        <end position="157"/>
    </location>
</feature>
<gene>
    <name evidence="3" type="ORF">MACH26_29520</name>
</gene>
<keyword evidence="4" id="KW-1185">Reference proteome</keyword>
<dbReference type="KEGG" id="pmaw:MACH26_29520"/>
<evidence type="ECO:0000313" key="4">
    <source>
        <dbReference type="Proteomes" id="UP001333710"/>
    </source>
</evidence>
<accession>A0AA48HJ82</accession>
<feature type="transmembrane region" description="Helical" evidence="1">
    <location>
        <begin position="12"/>
        <end position="30"/>
    </location>
</feature>
<feature type="transmembrane region" description="Helical" evidence="1">
    <location>
        <begin position="247"/>
        <end position="266"/>
    </location>
</feature>
<dbReference type="EMBL" id="AP027272">
    <property type="protein sequence ID" value="BDX07431.1"/>
    <property type="molecule type" value="Genomic_DNA"/>
</dbReference>
<feature type="transmembrane region" description="Helical" evidence="1">
    <location>
        <begin position="286"/>
        <end position="306"/>
    </location>
</feature>
<feature type="transmembrane region" description="Helical" evidence="1">
    <location>
        <begin position="218"/>
        <end position="235"/>
    </location>
</feature>
<feature type="transmembrane region" description="Helical" evidence="1">
    <location>
        <begin position="354"/>
        <end position="375"/>
    </location>
</feature>
<dbReference type="RefSeq" id="WP_338293438.1">
    <property type="nucleotide sequence ID" value="NZ_AP027272.1"/>
</dbReference>
<feature type="domain" description="DUF418" evidence="2">
    <location>
        <begin position="232"/>
        <end position="394"/>
    </location>
</feature>